<gene>
    <name evidence="2" type="ORF">HII31_11518</name>
</gene>
<comment type="caution">
    <text evidence="2">The sequence shown here is derived from an EMBL/GenBank/DDBJ whole genome shotgun (WGS) entry which is preliminary data.</text>
</comment>
<reference evidence="2" key="1">
    <citation type="submission" date="2020-04" db="EMBL/GenBank/DDBJ databases">
        <title>Draft genome resource of the tomato pathogen Pseudocercospora fuligena.</title>
        <authorList>
            <person name="Zaccaron A."/>
        </authorList>
    </citation>
    <scope>NUCLEOTIDE SEQUENCE</scope>
    <source>
        <strain evidence="2">PF001</strain>
    </source>
</reference>
<evidence type="ECO:0000256" key="1">
    <source>
        <dbReference type="SAM" id="MobiDB-lite"/>
    </source>
</evidence>
<dbReference type="EMBL" id="JABCIY010000235">
    <property type="protein sequence ID" value="KAF7187137.1"/>
    <property type="molecule type" value="Genomic_DNA"/>
</dbReference>
<proteinExistence type="predicted"/>
<dbReference type="OrthoDB" id="3649946at2759"/>
<evidence type="ECO:0000313" key="2">
    <source>
        <dbReference type="EMBL" id="KAF7187137.1"/>
    </source>
</evidence>
<feature type="compositionally biased region" description="Low complexity" evidence="1">
    <location>
        <begin position="1"/>
        <end position="15"/>
    </location>
</feature>
<feature type="region of interest" description="Disordered" evidence="1">
    <location>
        <begin position="1"/>
        <end position="69"/>
    </location>
</feature>
<dbReference type="Proteomes" id="UP000660729">
    <property type="component" value="Unassembled WGS sequence"/>
</dbReference>
<feature type="compositionally biased region" description="Basic and acidic residues" evidence="1">
    <location>
        <begin position="26"/>
        <end position="38"/>
    </location>
</feature>
<protein>
    <submittedName>
        <fullName evidence="2">Uncharacterized protein</fullName>
    </submittedName>
</protein>
<evidence type="ECO:0000313" key="3">
    <source>
        <dbReference type="Proteomes" id="UP000660729"/>
    </source>
</evidence>
<feature type="region of interest" description="Disordered" evidence="1">
    <location>
        <begin position="96"/>
        <end position="118"/>
    </location>
</feature>
<dbReference type="AlphaFoldDB" id="A0A8H6VE24"/>
<accession>A0A8H6VE24</accession>
<organism evidence="2 3">
    <name type="scientific">Pseudocercospora fuligena</name>
    <dbReference type="NCBI Taxonomy" id="685502"/>
    <lineage>
        <taxon>Eukaryota</taxon>
        <taxon>Fungi</taxon>
        <taxon>Dikarya</taxon>
        <taxon>Ascomycota</taxon>
        <taxon>Pezizomycotina</taxon>
        <taxon>Dothideomycetes</taxon>
        <taxon>Dothideomycetidae</taxon>
        <taxon>Mycosphaerellales</taxon>
        <taxon>Mycosphaerellaceae</taxon>
        <taxon>Pseudocercospora</taxon>
    </lineage>
</organism>
<name>A0A8H6VE24_9PEZI</name>
<keyword evidence="3" id="KW-1185">Reference proteome</keyword>
<sequence>MATNSSWNSSGFSFSPNTDTMNRETMPSERAEAARQKSAEVMAALKSGEPGAADRLMGPQRESGSKGIVPMQWVKSKFGGKKKMQGETLEGKVVRDDQSIMSGTTLGGDEQGPTIKKM</sequence>
<feature type="compositionally biased region" description="Polar residues" evidence="1">
    <location>
        <begin position="16"/>
        <end position="25"/>
    </location>
</feature>